<organism evidence="2 3">
    <name type="scientific">Ignatzschineria indica</name>
    <dbReference type="NCBI Taxonomy" id="472583"/>
    <lineage>
        <taxon>Bacteria</taxon>
        <taxon>Pseudomonadati</taxon>
        <taxon>Pseudomonadota</taxon>
        <taxon>Gammaproteobacteria</taxon>
        <taxon>Cardiobacteriales</taxon>
        <taxon>Ignatzschineriaceae</taxon>
        <taxon>Ignatzschineria</taxon>
    </lineage>
</organism>
<reference evidence="2 3" key="1">
    <citation type="journal article" date="2018" name="Genome Announc.">
        <title>Ignatzschineria cameli sp. nov., isolated from necrotic foot tissue of dromedaries (Camelus dromedarius) and associated maggots (Wohlfahrtia species) in Dubai.</title>
        <authorList>
            <person name="Tsang C.C."/>
            <person name="Tang J.Y."/>
            <person name="Fong J.Y."/>
            <person name="Kinne J."/>
            <person name="Lee H.H."/>
            <person name="Joseph M."/>
            <person name="Jose S."/>
            <person name="Schuster R.K."/>
            <person name="Tang Y."/>
            <person name="Sivakumar S."/>
            <person name="Chen J.H."/>
            <person name="Teng J.L."/>
            <person name="Lau S.K."/>
            <person name="Wernery U."/>
            <person name="Woo P.C."/>
        </authorList>
    </citation>
    <scope>NUCLEOTIDE SEQUENCE [LARGE SCALE GENOMIC DNA]</scope>
    <source>
        <strain evidence="2 3">KCTC 22643</strain>
    </source>
</reference>
<dbReference type="RefSeq" id="WP_109235260.1">
    <property type="nucleotide sequence ID" value="NZ_BMXZ01000001.1"/>
</dbReference>
<dbReference type="AlphaFoldDB" id="A0A2U2ALJ6"/>
<keyword evidence="1" id="KW-0812">Transmembrane</keyword>
<evidence type="ECO:0000313" key="2">
    <source>
        <dbReference type="EMBL" id="PWD84038.1"/>
    </source>
</evidence>
<feature type="transmembrane region" description="Helical" evidence="1">
    <location>
        <begin position="38"/>
        <end position="65"/>
    </location>
</feature>
<proteinExistence type="predicted"/>
<keyword evidence="3" id="KW-1185">Reference proteome</keyword>
<keyword evidence="1" id="KW-1133">Transmembrane helix</keyword>
<name>A0A2U2ALJ6_9GAMM</name>
<evidence type="ECO:0000256" key="1">
    <source>
        <dbReference type="SAM" id="Phobius"/>
    </source>
</evidence>
<accession>A0A2U2ALJ6</accession>
<keyword evidence="1" id="KW-0472">Membrane</keyword>
<evidence type="ECO:0000313" key="3">
    <source>
        <dbReference type="Proteomes" id="UP000244948"/>
    </source>
</evidence>
<protein>
    <recommendedName>
        <fullName evidence="4">DUF3311 domain-containing protein</fullName>
    </recommendedName>
</protein>
<dbReference type="Proteomes" id="UP000244948">
    <property type="component" value="Unassembled WGS sequence"/>
</dbReference>
<evidence type="ECO:0008006" key="4">
    <source>
        <dbReference type="Google" id="ProtNLM"/>
    </source>
</evidence>
<dbReference type="EMBL" id="QEWR01000002">
    <property type="protein sequence ID" value="PWD84038.1"/>
    <property type="molecule type" value="Genomic_DNA"/>
</dbReference>
<sequence>MKKYRILLAFLALFPMIIYYIGLSFWPQFMATHFIWGVPYSILGGVVVMLWGAFIALFYALLYFLNRDLQIKDDR</sequence>
<feature type="transmembrane region" description="Helical" evidence="1">
    <location>
        <begin position="7"/>
        <end position="26"/>
    </location>
</feature>
<gene>
    <name evidence="2" type="ORF">DC082_00320</name>
</gene>
<comment type="caution">
    <text evidence="2">The sequence shown here is derived from an EMBL/GenBank/DDBJ whole genome shotgun (WGS) entry which is preliminary data.</text>
</comment>